<keyword evidence="2" id="KW-1185">Reference proteome</keyword>
<gene>
    <name evidence="1" type="ORF">ACFFJK_14085</name>
</gene>
<protein>
    <submittedName>
        <fullName evidence="1">PhzF family phenazine biosynthesis protein</fullName>
    </submittedName>
</protein>
<dbReference type="RefSeq" id="WP_379679954.1">
    <property type="nucleotide sequence ID" value="NZ_JBHLWP010000013.1"/>
</dbReference>
<dbReference type="Pfam" id="PF02567">
    <property type="entry name" value="PhzC-PhzF"/>
    <property type="match status" value="1"/>
</dbReference>
<evidence type="ECO:0000313" key="1">
    <source>
        <dbReference type="EMBL" id="MFC0253025.1"/>
    </source>
</evidence>
<dbReference type="SUPFAM" id="SSF54506">
    <property type="entry name" value="Diaminopimelate epimerase-like"/>
    <property type="match status" value="1"/>
</dbReference>
<reference evidence="1 2" key="1">
    <citation type="submission" date="2024-09" db="EMBL/GenBank/DDBJ databases">
        <authorList>
            <person name="Sun Q."/>
            <person name="Mori K."/>
        </authorList>
    </citation>
    <scope>NUCLEOTIDE SEQUENCE [LARGE SCALE GENOMIC DNA]</scope>
    <source>
        <strain evidence="1 2">CCM 7792</strain>
    </source>
</reference>
<name>A0ABV6FJ31_9BURK</name>
<dbReference type="Proteomes" id="UP001589773">
    <property type="component" value="Unassembled WGS sequence"/>
</dbReference>
<organism evidence="1 2">
    <name type="scientific">Massilia consociata</name>
    <dbReference type="NCBI Taxonomy" id="760117"/>
    <lineage>
        <taxon>Bacteria</taxon>
        <taxon>Pseudomonadati</taxon>
        <taxon>Pseudomonadota</taxon>
        <taxon>Betaproteobacteria</taxon>
        <taxon>Burkholderiales</taxon>
        <taxon>Oxalobacteraceae</taxon>
        <taxon>Telluria group</taxon>
        <taxon>Massilia</taxon>
    </lineage>
</organism>
<comment type="caution">
    <text evidence="1">The sequence shown here is derived from an EMBL/GenBank/DDBJ whole genome shotgun (WGS) entry which is preliminary data.</text>
</comment>
<evidence type="ECO:0000313" key="2">
    <source>
        <dbReference type="Proteomes" id="UP001589773"/>
    </source>
</evidence>
<dbReference type="PIRSF" id="PIRSF016184">
    <property type="entry name" value="PhzC_PhzF"/>
    <property type="match status" value="1"/>
</dbReference>
<dbReference type="EMBL" id="JBHLWP010000013">
    <property type="protein sequence ID" value="MFC0253025.1"/>
    <property type="molecule type" value="Genomic_DNA"/>
</dbReference>
<dbReference type="InterPro" id="IPR003719">
    <property type="entry name" value="Phenazine_PhzF-like"/>
</dbReference>
<sequence length="273" mass="28518">MKIRALTCFGETAGAGNPALVIEGDAADEAARQAFAQVRNTTCVYLDGDVIDFYYPHMRSPLCLHATLAVAHVLFARHPEAALLSVTTAMRGQRLDLVRDGAEFFVRLRAQQVAQPPLASGLLARLLALPGFEPASPPLVASVGSPKLLVEVADAATLHGLRPDLAAITAWGKDTGVNGIYAWCRLHDGRNDGCHEGRNFNHLDPALEDSATGVAAGALTALLGHGITLLQGRATGRSCLIRTRVEQDGAILVGGRAGPAAVVTSIGGGPARL</sequence>
<proteinExistence type="predicted"/>
<dbReference type="Gene3D" id="3.10.310.10">
    <property type="entry name" value="Diaminopimelate Epimerase, Chain A, domain 1"/>
    <property type="match status" value="2"/>
</dbReference>
<accession>A0ABV6FJ31</accession>